<organism evidence="1 2">
    <name type="scientific">Mangrovactinospora gilvigrisea</name>
    <dbReference type="NCBI Taxonomy" id="1428644"/>
    <lineage>
        <taxon>Bacteria</taxon>
        <taxon>Bacillati</taxon>
        <taxon>Actinomycetota</taxon>
        <taxon>Actinomycetes</taxon>
        <taxon>Kitasatosporales</taxon>
        <taxon>Streptomycetaceae</taxon>
        <taxon>Mangrovactinospora</taxon>
    </lineage>
</organism>
<dbReference type="Gene3D" id="3.90.190.10">
    <property type="entry name" value="Protein tyrosine phosphatase superfamily"/>
    <property type="match status" value="1"/>
</dbReference>
<dbReference type="InterPro" id="IPR026893">
    <property type="entry name" value="Tyr/Ser_Pase_IphP-type"/>
</dbReference>
<accession>A0A1J7C872</accession>
<dbReference type="EMBL" id="MLCF01000043">
    <property type="protein sequence ID" value="OIV37724.1"/>
    <property type="molecule type" value="Genomic_DNA"/>
</dbReference>
<dbReference type="RefSeq" id="WP_071656225.1">
    <property type="nucleotide sequence ID" value="NZ_MLCF01000043.1"/>
</dbReference>
<dbReference type="GO" id="GO:0004721">
    <property type="term" value="F:phosphoprotein phosphatase activity"/>
    <property type="evidence" value="ECO:0007669"/>
    <property type="project" value="InterPro"/>
</dbReference>
<dbReference type="STRING" id="1428644.BIV57_09080"/>
<evidence type="ECO:0000313" key="1">
    <source>
        <dbReference type="EMBL" id="OIV37724.1"/>
    </source>
</evidence>
<dbReference type="InterPro" id="IPR029021">
    <property type="entry name" value="Prot-tyrosine_phosphatase-like"/>
</dbReference>
<dbReference type="SUPFAM" id="SSF52799">
    <property type="entry name" value="(Phosphotyrosine protein) phosphatases II"/>
    <property type="match status" value="1"/>
</dbReference>
<proteinExistence type="predicted"/>
<gene>
    <name evidence="1" type="ORF">BIV57_09080</name>
</gene>
<reference evidence="1 2" key="1">
    <citation type="submission" date="2016-10" db="EMBL/GenBank/DDBJ databases">
        <title>Genome sequence of Streptomyces gilvigriseus MUSC 26.</title>
        <authorList>
            <person name="Lee L.-H."/>
            <person name="Ser H.-L."/>
        </authorList>
    </citation>
    <scope>NUCLEOTIDE SEQUENCE [LARGE SCALE GENOMIC DNA]</scope>
    <source>
        <strain evidence="1 2">MUSC 26</strain>
    </source>
</reference>
<evidence type="ECO:0008006" key="3">
    <source>
        <dbReference type="Google" id="ProtNLM"/>
    </source>
</evidence>
<dbReference type="InterPro" id="IPR016130">
    <property type="entry name" value="Tyr_Pase_AS"/>
</dbReference>
<dbReference type="AlphaFoldDB" id="A0A1J7C872"/>
<protein>
    <recommendedName>
        <fullName evidence="3">Protein-tyrosine-phosphatase</fullName>
    </recommendedName>
</protein>
<name>A0A1J7C872_9ACTN</name>
<dbReference type="OrthoDB" id="1188001at2"/>
<dbReference type="PROSITE" id="PS00383">
    <property type="entry name" value="TYR_PHOSPHATASE_1"/>
    <property type="match status" value="1"/>
</dbReference>
<dbReference type="Pfam" id="PF13350">
    <property type="entry name" value="Y_phosphatase3"/>
    <property type="match status" value="1"/>
</dbReference>
<keyword evidence="2" id="KW-1185">Reference proteome</keyword>
<sequence length="283" mass="29544">MTAADAPDASDPQALPAPTVVNLRTLGGLPLAGGARVRPGTLYRSGDLGRLDAERDPVAAGLRVSTVVDLRTEAEREYAPDRVPAGARRIVADVIGDTAAAAARSADTPVRLDLLLADPLRANEVLGGGKAERLFVDTYRNFVTSAPARAAYATLLRAAAADSDGGLLFHCTAGKDRTGWGASLLLLLLGADEATTVRTEFLAVNPAVRAAFAPLTDPFTAGGGDPDIAQALIGVRPAYLDAALDALTTTWRDPETYARRALGLSEETLEALRTRHTETAPTP</sequence>
<evidence type="ECO:0000313" key="2">
    <source>
        <dbReference type="Proteomes" id="UP000243342"/>
    </source>
</evidence>
<comment type="caution">
    <text evidence="1">The sequence shown here is derived from an EMBL/GenBank/DDBJ whole genome shotgun (WGS) entry which is preliminary data.</text>
</comment>
<dbReference type="Proteomes" id="UP000243342">
    <property type="component" value="Unassembled WGS sequence"/>
</dbReference>